<reference evidence="3 4" key="1">
    <citation type="submission" date="2019-11" db="EMBL/GenBank/DDBJ databases">
        <authorList>
            <person name="Cao P."/>
        </authorList>
    </citation>
    <scope>NUCLEOTIDE SEQUENCE [LARGE SCALE GENOMIC DNA]</scope>
    <source>
        <strain evidence="3 4">NEAU-AAG5</strain>
    </source>
</reference>
<dbReference type="PANTHER" id="PTHR34211">
    <property type="entry name" value="CALCINEURIN-LIKE METALLO-PHOSPHOESTERASE SUPERFAMILY PROTEIN"/>
    <property type="match status" value="1"/>
</dbReference>
<dbReference type="GO" id="GO:0016787">
    <property type="term" value="F:hydrolase activity"/>
    <property type="evidence" value="ECO:0007669"/>
    <property type="project" value="InterPro"/>
</dbReference>
<protein>
    <submittedName>
        <fullName evidence="3">Metallophosphoesterase</fullName>
    </submittedName>
</protein>
<evidence type="ECO:0000313" key="4">
    <source>
        <dbReference type="Proteomes" id="UP000432015"/>
    </source>
</evidence>
<feature type="region of interest" description="Disordered" evidence="1">
    <location>
        <begin position="1"/>
        <end position="31"/>
    </location>
</feature>
<evidence type="ECO:0000259" key="2">
    <source>
        <dbReference type="Pfam" id="PF00149"/>
    </source>
</evidence>
<dbReference type="AlphaFoldDB" id="A0A7K1KWB2"/>
<dbReference type="PANTHER" id="PTHR34211:SF3">
    <property type="entry name" value="CALCINEURIN-LIKE METALLO-PHOSPHOESTERASE SUPERFAMILY PROTEIN"/>
    <property type="match status" value="1"/>
</dbReference>
<evidence type="ECO:0000256" key="1">
    <source>
        <dbReference type="SAM" id="MobiDB-lite"/>
    </source>
</evidence>
<dbReference type="RefSeq" id="WP_156215355.1">
    <property type="nucleotide sequence ID" value="NZ_WOFH01000002.1"/>
</dbReference>
<dbReference type="SUPFAM" id="SSF56300">
    <property type="entry name" value="Metallo-dependent phosphatases"/>
    <property type="match status" value="1"/>
</dbReference>
<sequence length="515" mass="56689">MRAEDGADGAAEPPPRVPASANSRTSEAGAGWECGAPGTFNALLPDRIPGFSWRRPTILWRSRNDVVARLFGDPADAIRRRCVAALRERGTPAAFTVHRSAARFSFLLVGDTGEGDKSQYAVVPALLSAGAGTDFMVIASDVIYPAGDAGQYPAKFFRPYKDYPAPIYAVPGNHDWYDGLRGFLHVFCDLDADCSPPPWRGPLSFVPRLFWRASGTVERSVLAEARRAYRGAPGQQAVQPGPYWAIDTPSLRIVGIDTGITGRIDRDQGAWLREVSAGPKPKMLVTGKPLYVDDQHRPCPIEGGGTVDEIVRDPAHHYVAAIGGDIHNYQHYPVGLEDGRVLHYIVSGGGGAFMHATHVIPRTRVVDEGDFRCYPLRGDSLSRYSRLYGRWLRLPRLFELSPREATAAVQHRLGIEPGRGYDAPAPSARARFVAGLLGVPRGGRPRPRFARLPVRKLPQRFRSELADWDTPPFFKNFLRVDVTEDELRIRCFGVTGCGDHETSPPCEDEVPIPLR</sequence>
<dbReference type="Gene3D" id="3.60.21.10">
    <property type="match status" value="1"/>
</dbReference>
<feature type="domain" description="Calcineurin-like phosphoesterase" evidence="2">
    <location>
        <begin position="105"/>
        <end position="207"/>
    </location>
</feature>
<proteinExistence type="predicted"/>
<keyword evidence="4" id="KW-1185">Reference proteome</keyword>
<dbReference type="EMBL" id="WOFH01000002">
    <property type="protein sequence ID" value="MUN36333.1"/>
    <property type="molecule type" value="Genomic_DNA"/>
</dbReference>
<organism evidence="3 4">
    <name type="scientific">Actinomadura litoris</name>
    <dbReference type="NCBI Taxonomy" id="2678616"/>
    <lineage>
        <taxon>Bacteria</taxon>
        <taxon>Bacillati</taxon>
        <taxon>Actinomycetota</taxon>
        <taxon>Actinomycetes</taxon>
        <taxon>Streptosporangiales</taxon>
        <taxon>Thermomonosporaceae</taxon>
        <taxon>Actinomadura</taxon>
    </lineage>
</organism>
<dbReference type="InterPro" id="IPR004843">
    <property type="entry name" value="Calcineurin-like_PHP"/>
</dbReference>
<evidence type="ECO:0000313" key="3">
    <source>
        <dbReference type="EMBL" id="MUN36333.1"/>
    </source>
</evidence>
<comment type="caution">
    <text evidence="3">The sequence shown here is derived from an EMBL/GenBank/DDBJ whole genome shotgun (WGS) entry which is preliminary data.</text>
</comment>
<dbReference type="Pfam" id="PF00149">
    <property type="entry name" value="Metallophos"/>
    <property type="match status" value="1"/>
</dbReference>
<name>A0A7K1KWB2_9ACTN</name>
<accession>A0A7K1KWB2</accession>
<dbReference type="Proteomes" id="UP000432015">
    <property type="component" value="Unassembled WGS sequence"/>
</dbReference>
<gene>
    <name evidence="3" type="ORF">GNZ18_06930</name>
</gene>
<dbReference type="InterPro" id="IPR029052">
    <property type="entry name" value="Metallo-depent_PP-like"/>
</dbReference>